<reference evidence="2" key="1">
    <citation type="submission" date="2017-03" db="EMBL/GenBank/DDBJ databases">
        <title>Phytopthora megakarya and P. palmivora, two closely related causual agents of cacao black pod achieved similar genome size and gene model numbers by different mechanisms.</title>
        <authorList>
            <person name="Ali S."/>
            <person name="Shao J."/>
            <person name="Larry D.J."/>
            <person name="Kronmiller B."/>
            <person name="Shen D."/>
            <person name="Strem M.D."/>
            <person name="Melnick R.L."/>
            <person name="Guiltinan M.J."/>
            <person name="Tyler B.M."/>
            <person name="Meinhardt L.W."/>
            <person name="Bailey B.A."/>
        </authorList>
    </citation>
    <scope>NUCLEOTIDE SEQUENCE [LARGE SCALE GENOMIC DNA]</scope>
    <source>
        <strain evidence="2">zdho120</strain>
    </source>
</reference>
<gene>
    <name evidence="1" type="ORF">PHMEG_00011604</name>
</gene>
<comment type="caution">
    <text evidence="1">The sequence shown here is derived from an EMBL/GenBank/DDBJ whole genome shotgun (WGS) entry which is preliminary data.</text>
</comment>
<proteinExistence type="predicted"/>
<dbReference type="AlphaFoldDB" id="A0A225WB48"/>
<sequence>MTQQQWASLQASFGSVNRKEHVPEMQFWNNICLLLGKLSRPLCDLHPRKWGLSWNWVVTGSRTLSPSLAVMLLQSFSRFFWIPTSLQVQLHLQGLSTLSWRSATQFYQPPSHVLTFLAWRKLHRFFMNGVLVDKPAYRNFVKLLKPSEPPDLPLEQLHLSNFTLQENTWTQEYMWDRHGLPVCADLTFMLQYNALAARYKFTYRVRGATSAVCIHDCKFRETAIHLFWYCPVARYQWEYYLSPFDDLNRVRMGDGTFPSYTHYHTNAMARFGLLALQVGFSIVRCCVFGSLWLHRNKRLYNPAAATSAPWVRRHAYAYVKLHLHKYCEHLECKGAKTALGLVAYVSDALWMDLQFMNMTNTLTMDGLQANGTDGTQA</sequence>
<organism evidence="1 2">
    <name type="scientific">Phytophthora megakarya</name>
    <dbReference type="NCBI Taxonomy" id="4795"/>
    <lineage>
        <taxon>Eukaryota</taxon>
        <taxon>Sar</taxon>
        <taxon>Stramenopiles</taxon>
        <taxon>Oomycota</taxon>
        <taxon>Peronosporomycetes</taxon>
        <taxon>Peronosporales</taxon>
        <taxon>Peronosporaceae</taxon>
        <taxon>Phytophthora</taxon>
    </lineage>
</organism>
<evidence type="ECO:0000313" key="2">
    <source>
        <dbReference type="Proteomes" id="UP000198211"/>
    </source>
</evidence>
<evidence type="ECO:0000313" key="1">
    <source>
        <dbReference type="EMBL" id="OWZ14845.1"/>
    </source>
</evidence>
<accession>A0A225WB48</accession>
<dbReference type="STRING" id="4795.A0A225WB48"/>
<keyword evidence="2" id="KW-1185">Reference proteome</keyword>
<protein>
    <recommendedName>
        <fullName evidence="3">Reverse transcriptase zinc-binding domain-containing protein</fullName>
    </recommendedName>
</protein>
<evidence type="ECO:0008006" key="3">
    <source>
        <dbReference type="Google" id="ProtNLM"/>
    </source>
</evidence>
<dbReference type="EMBL" id="NBNE01001247">
    <property type="protein sequence ID" value="OWZ14845.1"/>
    <property type="molecule type" value="Genomic_DNA"/>
</dbReference>
<dbReference type="OrthoDB" id="121889at2759"/>
<dbReference type="Proteomes" id="UP000198211">
    <property type="component" value="Unassembled WGS sequence"/>
</dbReference>
<name>A0A225WB48_9STRA</name>